<protein>
    <submittedName>
        <fullName evidence="4">Methyltransferase domain-containing protein</fullName>
    </submittedName>
</protein>
<gene>
    <name evidence="4" type="ORF">FCH28_02385</name>
</gene>
<name>A0A4U0P8G1_9ACTN</name>
<evidence type="ECO:0000313" key="4">
    <source>
        <dbReference type="EMBL" id="TJZ59014.1"/>
    </source>
</evidence>
<comment type="caution">
    <text evidence="4">The sequence shown here is derived from an EMBL/GenBank/DDBJ whole genome shotgun (WGS) entry which is preliminary data.</text>
</comment>
<dbReference type="Pfam" id="PF13649">
    <property type="entry name" value="Methyltransf_25"/>
    <property type="match status" value="1"/>
</dbReference>
<dbReference type="InterPro" id="IPR029063">
    <property type="entry name" value="SAM-dependent_MTases_sf"/>
</dbReference>
<dbReference type="GO" id="GO:0032259">
    <property type="term" value="P:methylation"/>
    <property type="evidence" value="ECO:0007669"/>
    <property type="project" value="UniProtKB-KW"/>
</dbReference>
<sequence>MAAKQQKFDALSEDYERYRPRYPDELLGKIAALVSHRRRPYVVDAGAGTGIALEGLVPLLGEDCRYAAVDVSSGMVARGRSKFPEVTWSVGEAEPFMEGASGVDLIVAAQSFQWMDRPRFLRAARECLNPGGVVAILQNNRDFSASAFLDAYEGLLEELSPGYSRHYRSFDFAAELREVFAPGGGAVEVATADWSRSMAAEDFIGMAKSSTQVQRGLAAHGEVFLDRLMALVDSHARDGAVALPYHSELFTARTPT</sequence>
<dbReference type="AlphaFoldDB" id="A0A4U0P8G1"/>
<dbReference type="EMBL" id="SUMB01000001">
    <property type="protein sequence ID" value="TJZ59014.1"/>
    <property type="molecule type" value="Genomic_DNA"/>
</dbReference>
<feature type="domain" description="Methyltransferase" evidence="3">
    <location>
        <begin position="42"/>
        <end position="132"/>
    </location>
</feature>
<evidence type="ECO:0000259" key="3">
    <source>
        <dbReference type="Pfam" id="PF13649"/>
    </source>
</evidence>
<keyword evidence="5" id="KW-1185">Reference proteome</keyword>
<evidence type="ECO:0000256" key="1">
    <source>
        <dbReference type="ARBA" id="ARBA00022603"/>
    </source>
</evidence>
<accession>A0A4U0P8G1</accession>
<dbReference type="Gene3D" id="3.40.50.150">
    <property type="entry name" value="Vaccinia Virus protein VP39"/>
    <property type="match status" value="1"/>
</dbReference>
<keyword evidence="1 4" id="KW-0489">Methyltransferase</keyword>
<keyword evidence="2 4" id="KW-0808">Transferase</keyword>
<dbReference type="SUPFAM" id="SSF53335">
    <property type="entry name" value="S-adenosyl-L-methionine-dependent methyltransferases"/>
    <property type="match status" value="1"/>
</dbReference>
<dbReference type="RefSeq" id="WP_136737966.1">
    <property type="nucleotide sequence ID" value="NZ_SUMB01000001.1"/>
</dbReference>
<dbReference type="InterPro" id="IPR051052">
    <property type="entry name" value="Diverse_substrate_MTase"/>
</dbReference>
<dbReference type="Proteomes" id="UP000308697">
    <property type="component" value="Unassembled WGS sequence"/>
</dbReference>
<proteinExistence type="predicted"/>
<organism evidence="4 5">
    <name type="scientific">Streptomyces piniterrae</name>
    <dbReference type="NCBI Taxonomy" id="2571125"/>
    <lineage>
        <taxon>Bacteria</taxon>
        <taxon>Bacillati</taxon>
        <taxon>Actinomycetota</taxon>
        <taxon>Actinomycetes</taxon>
        <taxon>Kitasatosporales</taxon>
        <taxon>Streptomycetaceae</taxon>
        <taxon>Streptomyces</taxon>
    </lineage>
</organism>
<reference evidence="4 5" key="1">
    <citation type="submission" date="2019-04" db="EMBL/GenBank/DDBJ databases">
        <title>Streptomyces piniterrae sp. nov., a heliquinomycin-producing actinomycete isolated from rhizosphere soil of Pinus yunnanensis.</title>
        <authorList>
            <person name="Zhuang X."/>
            <person name="Zhao J."/>
        </authorList>
    </citation>
    <scope>NUCLEOTIDE SEQUENCE [LARGE SCALE GENOMIC DNA]</scope>
    <source>
        <strain evidence="5">jys28</strain>
    </source>
</reference>
<dbReference type="OrthoDB" id="9797252at2"/>
<evidence type="ECO:0000256" key="2">
    <source>
        <dbReference type="ARBA" id="ARBA00022679"/>
    </source>
</evidence>
<dbReference type="PANTHER" id="PTHR44942:SF4">
    <property type="entry name" value="METHYLTRANSFERASE TYPE 11 DOMAIN-CONTAINING PROTEIN"/>
    <property type="match status" value="1"/>
</dbReference>
<dbReference type="CDD" id="cd02440">
    <property type="entry name" value="AdoMet_MTases"/>
    <property type="match status" value="1"/>
</dbReference>
<evidence type="ECO:0000313" key="5">
    <source>
        <dbReference type="Proteomes" id="UP000308697"/>
    </source>
</evidence>
<dbReference type="InterPro" id="IPR041698">
    <property type="entry name" value="Methyltransf_25"/>
</dbReference>
<dbReference type="PANTHER" id="PTHR44942">
    <property type="entry name" value="METHYLTRANSF_11 DOMAIN-CONTAINING PROTEIN"/>
    <property type="match status" value="1"/>
</dbReference>
<dbReference type="GO" id="GO:0008168">
    <property type="term" value="F:methyltransferase activity"/>
    <property type="evidence" value="ECO:0007669"/>
    <property type="project" value="UniProtKB-KW"/>
</dbReference>